<evidence type="ECO:0000256" key="1">
    <source>
        <dbReference type="SAM" id="MobiDB-lite"/>
    </source>
</evidence>
<organism evidence="3 4">
    <name type="scientific">Meloidogyne hapla</name>
    <name type="common">Root-knot nematode worm</name>
    <dbReference type="NCBI Taxonomy" id="6305"/>
    <lineage>
        <taxon>Eukaryota</taxon>
        <taxon>Metazoa</taxon>
        <taxon>Ecdysozoa</taxon>
        <taxon>Nematoda</taxon>
        <taxon>Chromadorea</taxon>
        <taxon>Rhabditida</taxon>
        <taxon>Tylenchina</taxon>
        <taxon>Tylenchomorpha</taxon>
        <taxon>Tylenchoidea</taxon>
        <taxon>Meloidogynidae</taxon>
        <taxon>Meloidogyninae</taxon>
        <taxon>Meloidogyne</taxon>
    </lineage>
</organism>
<keyword evidence="2" id="KW-1133">Transmembrane helix</keyword>
<evidence type="ECO:0000256" key="2">
    <source>
        <dbReference type="SAM" id="Phobius"/>
    </source>
</evidence>
<proteinExistence type="predicted"/>
<keyword evidence="2" id="KW-0812">Transmembrane</keyword>
<sequence length="117" mass="12864">MRPSSSVSEVVLSNCLISIEMVVLLFMLTLHSIVLCARRQKRSEQQSIKERRNQGLVSEAQCTNMGGTRNTVVYATLITDVDTMDTKTAGFSSVGTKRDAESKMGTKGQSKVETTKM</sequence>
<protein>
    <submittedName>
        <fullName evidence="4">Transmembrane protein</fullName>
    </submittedName>
</protein>
<dbReference type="AlphaFoldDB" id="A0A1I8B9W7"/>
<dbReference type="Proteomes" id="UP000095281">
    <property type="component" value="Unplaced"/>
</dbReference>
<evidence type="ECO:0000313" key="4">
    <source>
        <dbReference type="WBParaSite" id="MhA1_Contig177.frz3.gene1"/>
    </source>
</evidence>
<reference evidence="4" key="1">
    <citation type="submission" date="2016-11" db="UniProtKB">
        <authorList>
            <consortium name="WormBaseParasite"/>
        </authorList>
    </citation>
    <scope>IDENTIFICATION</scope>
</reference>
<evidence type="ECO:0000313" key="3">
    <source>
        <dbReference type="Proteomes" id="UP000095281"/>
    </source>
</evidence>
<feature type="compositionally biased region" description="Polar residues" evidence="1">
    <location>
        <begin position="107"/>
        <end position="117"/>
    </location>
</feature>
<feature type="region of interest" description="Disordered" evidence="1">
    <location>
        <begin position="87"/>
        <end position="117"/>
    </location>
</feature>
<accession>A0A1I8B9W7</accession>
<name>A0A1I8B9W7_MELHA</name>
<dbReference type="WBParaSite" id="MhA1_Contig177.frz3.gene1">
    <property type="protein sequence ID" value="MhA1_Contig177.frz3.gene1"/>
    <property type="gene ID" value="MhA1_Contig177.frz3.gene1"/>
</dbReference>
<keyword evidence="3" id="KW-1185">Reference proteome</keyword>
<keyword evidence="2" id="KW-0472">Membrane</keyword>
<feature type="transmembrane region" description="Helical" evidence="2">
    <location>
        <begin position="16"/>
        <end position="37"/>
    </location>
</feature>